<gene>
    <name evidence="2" type="ORF">EC957_000189</name>
</gene>
<feature type="region of interest" description="Disordered" evidence="1">
    <location>
        <begin position="93"/>
        <end position="125"/>
    </location>
</feature>
<accession>A0A9P6FGM0</accession>
<organism evidence="2 3">
    <name type="scientific">Mortierella hygrophila</name>
    <dbReference type="NCBI Taxonomy" id="979708"/>
    <lineage>
        <taxon>Eukaryota</taxon>
        <taxon>Fungi</taxon>
        <taxon>Fungi incertae sedis</taxon>
        <taxon>Mucoromycota</taxon>
        <taxon>Mortierellomycotina</taxon>
        <taxon>Mortierellomycetes</taxon>
        <taxon>Mortierellales</taxon>
        <taxon>Mortierellaceae</taxon>
        <taxon>Mortierella</taxon>
    </lineage>
</organism>
<feature type="compositionally biased region" description="Polar residues" evidence="1">
    <location>
        <begin position="17"/>
        <end position="30"/>
    </location>
</feature>
<evidence type="ECO:0000313" key="3">
    <source>
        <dbReference type="Proteomes" id="UP000723463"/>
    </source>
</evidence>
<keyword evidence="3" id="KW-1185">Reference proteome</keyword>
<proteinExistence type="predicted"/>
<dbReference type="AlphaFoldDB" id="A0A9P6FGM0"/>
<comment type="caution">
    <text evidence="2">The sequence shown here is derived from an EMBL/GenBank/DDBJ whole genome shotgun (WGS) entry which is preliminary data.</text>
</comment>
<feature type="compositionally biased region" description="Low complexity" evidence="1">
    <location>
        <begin position="31"/>
        <end position="48"/>
    </location>
</feature>
<feature type="non-terminal residue" evidence="2">
    <location>
        <position position="125"/>
    </location>
</feature>
<protein>
    <submittedName>
        <fullName evidence="2">Uncharacterized protein</fullName>
    </submittedName>
</protein>
<dbReference type="Proteomes" id="UP000723463">
    <property type="component" value="Unassembled WGS sequence"/>
</dbReference>
<evidence type="ECO:0000256" key="1">
    <source>
        <dbReference type="SAM" id="MobiDB-lite"/>
    </source>
</evidence>
<dbReference type="EMBL" id="JAAAXW010000010">
    <property type="protein sequence ID" value="KAF9550515.1"/>
    <property type="molecule type" value="Genomic_DNA"/>
</dbReference>
<sequence>MGEQTHEHSNSNNSNNGSQGRLPTATSPSSETTHAAAVGAETTGVTSTDHPRAGLSALRTVSSETLEAVRTHPDDRIWDHIIVGGTPICTPAGFNAPDQNNSGPTAAGHPTQCRTDRRAVVPTKI</sequence>
<feature type="region of interest" description="Disordered" evidence="1">
    <location>
        <begin position="1"/>
        <end position="54"/>
    </location>
</feature>
<evidence type="ECO:0000313" key="2">
    <source>
        <dbReference type="EMBL" id="KAF9550515.1"/>
    </source>
</evidence>
<reference evidence="2" key="1">
    <citation type="journal article" date="2020" name="Fungal Divers.">
        <title>Resolving the Mortierellaceae phylogeny through synthesis of multi-gene phylogenetics and phylogenomics.</title>
        <authorList>
            <person name="Vandepol N."/>
            <person name="Liber J."/>
            <person name="Desiro A."/>
            <person name="Na H."/>
            <person name="Kennedy M."/>
            <person name="Barry K."/>
            <person name="Grigoriev I.V."/>
            <person name="Miller A.N."/>
            <person name="O'Donnell K."/>
            <person name="Stajich J.E."/>
            <person name="Bonito G."/>
        </authorList>
    </citation>
    <scope>NUCLEOTIDE SEQUENCE</scope>
    <source>
        <strain evidence="2">NRRL 2591</strain>
    </source>
</reference>
<name>A0A9P6FGM0_9FUNG</name>